<evidence type="ECO:0000256" key="1">
    <source>
        <dbReference type="SAM" id="MobiDB-lite"/>
    </source>
</evidence>
<comment type="caution">
    <text evidence="2">The sequence shown here is derived from an EMBL/GenBank/DDBJ whole genome shotgun (WGS) entry which is preliminary data.</text>
</comment>
<dbReference type="RefSeq" id="WP_167832473.1">
    <property type="nucleotide sequence ID" value="NZ_JAAVUM010000007.1"/>
</dbReference>
<organism evidence="2 3">
    <name type="scientific">Mesobacillus selenatarsenatis</name>
    <dbReference type="NCBI Taxonomy" id="388741"/>
    <lineage>
        <taxon>Bacteria</taxon>
        <taxon>Bacillati</taxon>
        <taxon>Bacillota</taxon>
        <taxon>Bacilli</taxon>
        <taxon>Bacillales</taxon>
        <taxon>Bacillaceae</taxon>
        <taxon>Mesobacillus</taxon>
    </lineage>
</organism>
<accession>A0A846TWE6</accession>
<reference evidence="2 3" key="1">
    <citation type="submission" date="2020-03" db="EMBL/GenBank/DDBJ databases">
        <authorList>
            <person name="Sun Q."/>
        </authorList>
    </citation>
    <scope>NUCLEOTIDE SEQUENCE [LARGE SCALE GENOMIC DNA]</scope>
    <source>
        <strain evidence="2 3">KACC 21451</strain>
    </source>
</reference>
<protein>
    <submittedName>
        <fullName evidence="2">Uncharacterized protein</fullName>
    </submittedName>
</protein>
<dbReference type="EMBL" id="JAAVUM010000007">
    <property type="protein sequence ID" value="NKE06036.1"/>
    <property type="molecule type" value="Genomic_DNA"/>
</dbReference>
<feature type="region of interest" description="Disordered" evidence="1">
    <location>
        <begin position="1"/>
        <end position="33"/>
    </location>
</feature>
<evidence type="ECO:0000313" key="2">
    <source>
        <dbReference type="EMBL" id="NKE06036.1"/>
    </source>
</evidence>
<evidence type="ECO:0000313" key="3">
    <source>
        <dbReference type="Proteomes" id="UP000587942"/>
    </source>
</evidence>
<feature type="compositionally biased region" description="Basic and acidic residues" evidence="1">
    <location>
        <begin position="1"/>
        <end position="14"/>
    </location>
</feature>
<name>A0A846TWE6_9BACI</name>
<proteinExistence type="predicted"/>
<dbReference type="Proteomes" id="UP000587942">
    <property type="component" value="Unassembled WGS sequence"/>
</dbReference>
<dbReference type="AlphaFoldDB" id="A0A846TWE6"/>
<gene>
    <name evidence="2" type="ORF">GWK17_11255</name>
</gene>
<sequence length="56" mass="6348">MEAEKDNLKREKDSLSSTYTPNQRYVPGGSVDEHRDLEAGNIILTGDEIKQQNENL</sequence>